<dbReference type="Gene3D" id="3.40.50.2000">
    <property type="entry name" value="Glycogen Phosphorylase B"/>
    <property type="match status" value="2"/>
</dbReference>
<dbReference type="CDD" id="cd03801">
    <property type="entry name" value="GT4_PimA-like"/>
    <property type="match status" value="1"/>
</dbReference>
<dbReference type="RefSeq" id="WP_058480765.1">
    <property type="nucleotide sequence ID" value="NZ_CAAAIQ010000001.1"/>
</dbReference>
<dbReference type="OrthoDB" id="9768937at2"/>
<proteinExistence type="predicted"/>
<dbReference type="Pfam" id="PF00534">
    <property type="entry name" value="Glycos_transf_1"/>
    <property type="match status" value="1"/>
</dbReference>
<protein>
    <submittedName>
        <fullName evidence="3">CapM protein, capsular polysaccharide biosynthesis</fullName>
    </submittedName>
</protein>
<evidence type="ECO:0000313" key="3">
    <source>
        <dbReference type="EMBL" id="KTD76405.1"/>
    </source>
</evidence>
<dbReference type="SUPFAM" id="SSF53756">
    <property type="entry name" value="UDP-Glycosyltransferase/glycogen phosphorylase"/>
    <property type="match status" value="1"/>
</dbReference>
<dbReference type="InterPro" id="IPR001296">
    <property type="entry name" value="Glyco_trans_1"/>
</dbReference>
<dbReference type="Proteomes" id="UP000054729">
    <property type="component" value="Unassembled WGS sequence"/>
</dbReference>
<reference evidence="3 4" key="1">
    <citation type="submission" date="2015-11" db="EMBL/GenBank/DDBJ databases">
        <title>Genomic analysis of 38 Legionella species identifies large and diverse effector repertoires.</title>
        <authorList>
            <person name="Burstein D."/>
            <person name="Amaro F."/>
            <person name="Zusman T."/>
            <person name="Lifshitz Z."/>
            <person name="Cohen O."/>
            <person name="Gilbert J.A."/>
            <person name="Pupko T."/>
            <person name="Shuman H.A."/>
            <person name="Segal G."/>
        </authorList>
    </citation>
    <scope>NUCLEOTIDE SEQUENCE [LARGE SCALE GENOMIC DNA]</scope>
    <source>
        <strain evidence="3 4">ATCC 51914</strain>
    </source>
</reference>
<accession>A0A0W1A4Z0</accession>
<name>A0A0W1A4Z0_9GAMM</name>
<evidence type="ECO:0000259" key="1">
    <source>
        <dbReference type="Pfam" id="PF00534"/>
    </source>
</evidence>
<dbReference type="Pfam" id="PF13439">
    <property type="entry name" value="Glyco_transf_4"/>
    <property type="match status" value="1"/>
</dbReference>
<comment type="caution">
    <text evidence="3">The sequence shown here is derived from an EMBL/GenBank/DDBJ whole genome shotgun (WGS) entry which is preliminary data.</text>
</comment>
<dbReference type="EMBL" id="LNZB01000051">
    <property type="protein sequence ID" value="KTD76405.1"/>
    <property type="molecule type" value="Genomic_DNA"/>
</dbReference>
<gene>
    <name evidence="3" type="primary">capM2_2</name>
    <name evidence="3" type="ORF">Lwal_2127</name>
</gene>
<dbReference type="STRING" id="66969.Lwal_2127"/>
<sequence length="342" mass="38528">MKIFNAMFSKVNGGLEQVFLNFIPALNSQGNQVISIIHPKAQILNSCPKENLVTVHNFNQHDVFAIYRLKKLLKAHQPDCVVTHSYRAAYLFKKTRTHIPKISVCHVKGHYEFGADAIIALTDQMRDDIIASGIPEHKVYTVPNLIHIPEHLTQREPRETKTPIIGVCARLAHIKGVDVFIKAIKELKNRGLSFKAHIAGDGKERDAYLQLINELDLQQEISLLGWVDDRESFYKNIDIFCLPSREEAFGLVILESMTHSLPMVLSKLSGPIDIVGNSKSAVLVPPEDPIQLANALELVIRDKNLAKELAKNAFQRVQHYSNVNVAPLLQETLEKICHNHSH</sequence>
<dbReference type="AlphaFoldDB" id="A0A0W1A4Z0"/>
<dbReference type="PANTHER" id="PTHR12526">
    <property type="entry name" value="GLYCOSYLTRANSFERASE"/>
    <property type="match status" value="1"/>
</dbReference>
<evidence type="ECO:0000259" key="2">
    <source>
        <dbReference type="Pfam" id="PF13439"/>
    </source>
</evidence>
<feature type="domain" description="Glycosyltransferase subfamily 4-like N-terminal" evidence="2">
    <location>
        <begin position="13"/>
        <end position="146"/>
    </location>
</feature>
<dbReference type="GO" id="GO:0016757">
    <property type="term" value="F:glycosyltransferase activity"/>
    <property type="evidence" value="ECO:0007669"/>
    <property type="project" value="InterPro"/>
</dbReference>
<organism evidence="3 4">
    <name type="scientific">Legionella waltersii</name>
    <dbReference type="NCBI Taxonomy" id="66969"/>
    <lineage>
        <taxon>Bacteria</taxon>
        <taxon>Pseudomonadati</taxon>
        <taxon>Pseudomonadota</taxon>
        <taxon>Gammaproteobacteria</taxon>
        <taxon>Legionellales</taxon>
        <taxon>Legionellaceae</taxon>
        <taxon>Legionella</taxon>
    </lineage>
</organism>
<dbReference type="GO" id="GO:1901135">
    <property type="term" value="P:carbohydrate derivative metabolic process"/>
    <property type="evidence" value="ECO:0007669"/>
    <property type="project" value="UniProtKB-ARBA"/>
</dbReference>
<dbReference type="InterPro" id="IPR028098">
    <property type="entry name" value="Glyco_trans_4-like_N"/>
</dbReference>
<dbReference type="PATRIC" id="fig|66969.6.peg.2316"/>
<feature type="domain" description="Glycosyl transferase family 1" evidence="1">
    <location>
        <begin position="154"/>
        <end position="315"/>
    </location>
</feature>
<keyword evidence="4" id="KW-1185">Reference proteome</keyword>
<dbReference type="PANTHER" id="PTHR12526:SF630">
    <property type="entry name" value="GLYCOSYLTRANSFERASE"/>
    <property type="match status" value="1"/>
</dbReference>
<evidence type="ECO:0000313" key="4">
    <source>
        <dbReference type="Proteomes" id="UP000054729"/>
    </source>
</evidence>